<proteinExistence type="predicted"/>
<name>A0A091D5T6_FUKDA</name>
<keyword evidence="3" id="KW-1185">Reference proteome</keyword>
<sequence>MGTHFDTFALRTSASAMFHEFPELIHLYKKLNLDSDNALETSQATEPREEQRTRRRIRLLDLVSQVETAPRAWGTGAVSRWNRSSKLQTMHDPPQTVQHPQGTEVPRTSALSLSLCSPAPPAHYATACHLLNGPGPAGARASLGMSFTVWECCGPGLRALHSGGPRVSCGAWASPHPGTTPTPRQMQVQEQLQELGRATTALCRSGARVLPSAVTLPQSAQLRGQEKTCGWAPPSSPRGTEMNARASWGKNPDNLVQDPSGSRKQEHVTGDTSAFEVLPCVLVHTSQVSDLAMKTVEGAEGCCCPGVAWS</sequence>
<evidence type="ECO:0000256" key="1">
    <source>
        <dbReference type="SAM" id="MobiDB-lite"/>
    </source>
</evidence>
<dbReference type="Proteomes" id="UP000028990">
    <property type="component" value="Unassembled WGS sequence"/>
</dbReference>
<evidence type="ECO:0000313" key="3">
    <source>
        <dbReference type="Proteomes" id="UP000028990"/>
    </source>
</evidence>
<gene>
    <name evidence="2" type="ORF">H920_12761</name>
</gene>
<evidence type="ECO:0000313" key="2">
    <source>
        <dbReference type="EMBL" id="KFO25843.1"/>
    </source>
</evidence>
<organism evidence="2 3">
    <name type="scientific">Fukomys damarensis</name>
    <name type="common">Damaraland mole rat</name>
    <name type="synonym">Cryptomys damarensis</name>
    <dbReference type="NCBI Taxonomy" id="885580"/>
    <lineage>
        <taxon>Eukaryota</taxon>
        <taxon>Metazoa</taxon>
        <taxon>Chordata</taxon>
        <taxon>Craniata</taxon>
        <taxon>Vertebrata</taxon>
        <taxon>Euteleostomi</taxon>
        <taxon>Mammalia</taxon>
        <taxon>Eutheria</taxon>
        <taxon>Euarchontoglires</taxon>
        <taxon>Glires</taxon>
        <taxon>Rodentia</taxon>
        <taxon>Hystricomorpha</taxon>
        <taxon>Bathyergidae</taxon>
        <taxon>Fukomys</taxon>
    </lineage>
</organism>
<accession>A0A091D5T6</accession>
<feature type="region of interest" description="Disordered" evidence="1">
    <location>
        <begin position="224"/>
        <end position="270"/>
    </location>
</feature>
<reference evidence="2 3" key="1">
    <citation type="submission" date="2013-11" db="EMBL/GenBank/DDBJ databases">
        <title>The Damaraland mole rat (Fukomys damarensis) genome and evolution of African mole rats.</title>
        <authorList>
            <person name="Gladyshev V.N."/>
            <person name="Fang X."/>
        </authorList>
    </citation>
    <scope>NUCLEOTIDE SEQUENCE [LARGE SCALE GENOMIC DNA]</scope>
    <source>
        <tissue evidence="2">Liver</tissue>
    </source>
</reference>
<dbReference type="EMBL" id="KN123330">
    <property type="protein sequence ID" value="KFO25843.1"/>
    <property type="molecule type" value="Genomic_DNA"/>
</dbReference>
<protein>
    <submittedName>
        <fullName evidence="2">Uncharacterized protein</fullName>
    </submittedName>
</protein>
<dbReference type="AlphaFoldDB" id="A0A091D5T6"/>